<evidence type="ECO:0008006" key="3">
    <source>
        <dbReference type="Google" id="ProtNLM"/>
    </source>
</evidence>
<dbReference type="Proteomes" id="UP000996601">
    <property type="component" value="Unassembled WGS sequence"/>
</dbReference>
<dbReference type="EMBL" id="WHSB02000010">
    <property type="protein sequence ID" value="MCQ4633037.1"/>
    <property type="molecule type" value="Genomic_DNA"/>
</dbReference>
<reference evidence="1" key="1">
    <citation type="submission" date="2021-07" db="EMBL/GenBank/DDBJ databases">
        <title>Shinella sp. nov., a novel member of the genus Shinella from water.</title>
        <authorList>
            <person name="Deng Y."/>
        </authorList>
    </citation>
    <scope>NUCLEOTIDE SEQUENCE</scope>
    <source>
        <strain evidence="1">CPCC 100929</strain>
    </source>
</reference>
<keyword evidence="2" id="KW-1185">Reference proteome</keyword>
<proteinExistence type="predicted"/>
<name>A0ABT1RCX0_9HYPH</name>
<evidence type="ECO:0000313" key="1">
    <source>
        <dbReference type="EMBL" id="MCQ4633037.1"/>
    </source>
</evidence>
<protein>
    <recommendedName>
        <fullName evidence="3">Outer membrane lipoprotein-sorting protein</fullName>
    </recommendedName>
</protein>
<organism evidence="1 2">
    <name type="scientific">Shinella lacus</name>
    <dbReference type="NCBI Taxonomy" id="2654216"/>
    <lineage>
        <taxon>Bacteria</taxon>
        <taxon>Pseudomonadati</taxon>
        <taxon>Pseudomonadota</taxon>
        <taxon>Alphaproteobacteria</taxon>
        <taxon>Hyphomicrobiales</taxon>
        <taxon>Rhizobiaceae</taxon>
        <taxon>Shinella</taxon>
    </lineage>
</organism>
<comment type="caution">
    <text evidence="1">The sequence shown here is derived from an EMBL/GenBank/DDBJ whole genome shotgun (WGS) entry which is preliminary data.</text>
</comment>
<gene>
    <name evidence="1" type="ORF">GB927_023555</name>
</gene>
<accession>A0ABT1RCX0</accession>
<dbReference type="RefSeq" id="WP_256119665.1">
    <property type="nucleotide sequence ID" value="NZ_WHSB02000010.1"/>
</dbReference>
<evidence type="ECO:0000313" key="2">
    <source>
        <dbReference type="Proteomes" id="UP000996601"/>
    </source>
</evidence>
<sequence length="201" mass="22017">MQARTVFLGGLLAVLGAEAGRADCLADFNAINSQRRDTARYALEVSADVLSLEGSVVKHMASSSLFDLTDGLRMKTSGLNTQADFILIGEEGWTLAAGQWTPMPAEQRTLALQGVIADRYVYDRDAQDFECPGEAAFEGKPHERFVFNQTVGVLESRVTAWFDPATRLPVAVVSNAEVNGYKVVATTRYRFDPAIRVEVPR</sequence>